<dbReference type="Gene3D" id="2.70.40.10">
    <property type="match status" value="1"/>
</dbReference>
<organism evidence="1">
    <name type="scientific">marine sediment metagenome</name>
    <dbReference type="NCBI Taxonomy" id="412755"/>
    <lineage>
        <taxon>unclassified sequences</taxon>
        <taxon>metagenomes</taxon>
        <taxon>ecological metagenomes</taxon>
    </lineage>
</organism>
<dbReference type="EMBL" id="BART01000272">
    <property type="protein sequence ID" value="GAG69371.1"/>
    <property type="molecule type" value="Genomic_DNA"/>
</dbReference>
<evidence type="ECO:0000313" key="1">
    <source>
        <dbReference type="EMBL" id="GAG69371.1"/>
    </source>
</evidence>
<proteinExistence type="predicted"/>
<accession>X1BBK8</accession>
<dbReference type="SUPFAM" id="SSF51283">
    <property type="entry name" value="dUTPase-like"/>
    <property type="match status" value="1"/>
</dbReference>
<reference evidence="1" key="1">
    <citation type="journal article" date="2014" name="Front. Microbiol.">
        <title>High frequency of phylogenetically diverse reductive dehalogenase-homologous genes in deep subseafloor sedimentary metagenomes.</title>
        <authorList>
            <person name="Kawai M."/>
            <person name="Futagami T."/>
            <person name="Toyoda A."/>
            <person name="Takaki Y."/>
            <person name="Nishi S."/>
            <person name="Hori S."/>
            <person name="Arai W."/>
            <person name="Tsubouchi T."/>
            <person name="Morono Y."/>
            <person name="Uchiyama I."/>
            <person name="Ito T."/>
            <person name="Fujiyama A."/>
            <person name="Inagaki F."/>
            <person name="Takami H."/>
        </authorList>
    </citation>
    <scope>NUCLEOTIDE SEQUENCE</scope>
    <source>
        <strain evidence="1">Expedition CK06-06</strain>
    </source>
</reference>
<gene>
    <name evidence="1" type="ORF">S01H4_01485</name>
</gene>
<name>X1BBK8_9ZZZZ</name>
<dbReference type="InterPro" id="IPR036157">
    <property type="entry name" value="dUTPase-like_sf"/>
</dbReference>
<sequence>VPKYAHAGDAGLDLYSSINCELRPFERKKDLKSTLLTMPQKWLML</sequence>
<dbReference type="AlphaFoldDB" id="X1BBK8"/>
<feature type="non-terminal residue" evidence="1">
    <location>
        <position position="1"/>
    </location>
</feature>
<comment type="caution">
    <text evidence="1">The sequence shown here is derived from an EMBL/GenBank/DDBJ whole genome shotgun (WGS) entry which is preliminary data.</text>
</comment>
<protein>
    <submittedName>
        <fullName evidence="1">Uncharacterized protein</fullName>
    </submittedName>
</protein>